<evidence type="ECO:0000313" key="4">
    <source>
        <dbReference type="EMBL" id="CAG9109210.1"/>
    </source>
</evidence>
<sequence length="153" mass="16237">MLTCDFPHYLAVVSRVRQQVHAVGPEGGTLHSTAIPQVQALFPPSALTKRIRVGLQAHGCDPLAARLLPRSASVAPVITVEPRRRKFHTTITLTSPLPPPQGAPGDKQVSGNLRLLCSIMGGQARAVWEDVTGSTPLTIIGDCASFTTTVSAR</sequence>
<accession>A0A8S4E2P8</accession>
<dbReference type="InterPro" id="IPR000906">
    <property type="entry name" value="ZU5_dom"/>
</dbReference>
<dbReference type="Gene3D" id="2.60.220.30">
    <property type="match status" value="1"/>
</dbReference>
<dbReference type="InterPro" id="IPR051165">
    <property type="entry name" value="Multifunctional_ANK_Repeat"/>
</dbReference>
<dbReference type="AlphaFoldDB" id="A0A8S4E2P8"/>
<dbReference type="Proteomes" id="UP000653454">
    <property type="component" value="Unassembled WGS sequence"/>
</dbReference>
<gene>
    <name evidence="4" type="ORF">PLXY2_LOCUS4061</name>
</gene>
<dbReference type="EMBL" id="CAJHNJ030000011">
    <property type="protein sequence ID" value="CAG9109210.1"/>
    <property type="molecule type" value="Genomic_DNA"/>
</dbReference>
<evidence type="ECO:0000256" key="2">
    <source>
        <dbReference type="ARBA" id="ARBA00023043"/>
    </source>
</evidence>
<name>A0A8S4E2P8_PLUXY</name>
<dbReference type="PROSITE" id="PS51145">
    <property type="entry name" value="ZU5"/>
    <property type="match status" value="1"/>
</dbReference>
<protein>
    <submittedName>
        <fullName evidence="4">(diamondback moth) hypothetical protein</fullName>
    </submittedName>
</protein>
<dbReference type="PANTHER" id="PTHR24123:SF141">
    <property type="entry name" value="ANKYRIN 2, ISOFORM U"/>
    <property type="match status" value="1"/>
</dbReference>
<dbReference type="PANTHER" id="PTHR24123">
    <property type="entry name" value="ANKYRIN REPEAT-CONTAINING"/>
    <property type="match status" value="1"/>
</dbReference>
<feature type="domain" description="ZU5" evidence="3">
    <location>
        <begin position="17"/>
        <end position="153"/>
    </location>
</feature>
<organism evidence="4 5">
    <name type="scientific">Plutella xylostella</name>
    <name type="common">Diamondback moth</name>
    <name type="synonym">Plutella maculipennis</name>
    <dbReference type="NCBI Taxonomy" id="51655"/>
    <lineage>
        <taxon>Eukaryota</taxon>
        <taxon>Metazoa</taxon>
        <taxon>Ecdysozoa</taxon>
        <taxon>Arthropoda</taxon>
        <taxon>Hexapoda</taxon>
        <taxon>Insecta</taxon>
        <taxon>Pterygota</taxon>
        <taxon>Neoptera</taxon>
        <taxon>Endopterygota</taxon>
        <taxon>Lepidoptera</taxon>
        <taxon>Glossata</taxon>
        <taxon>Ditrysia</taxon>
        <taxon>Yponomeutoidea</taxon>
        <taxon>Plutellidae</taxon>
        <taxon>Plutella</taxon>
    </lineage>
</organism>
<keyword evidence="1" id="KW-0677">Repeat</keyword>
<reference evidence="4" key="1">
    <citation type="submission" date="2020-11" db="EMBL/GenBank/DDBJ databases">
        <authorList>
            <person name="Whiteford S."/>
        </authorList>
    </citation>
    <scope>NUCLEOTIDE SEQUENCE</scope>
</reference>
<comment type="caution">
    <text evidence="4">The sequence shown here is derived from an EMBL/GenBank/DDBJ whole genome shotgun (WGS) entry which is preliminary data.</text>
</comment>
<evidence type="ECO:0000259" key="3">
    <source>
        <dbReference type="PROSITE" id="PS51145"/>
    </source>
</evidence>
<evidence type="ECO:0000313" key="5">
    <source>
        <dbReference type="Proteomes" id="UP000653454"/>
    </source>
</evidence>
<proteinExistence type="predicted"/>
<evidence type="ECO:0000256" key="1">
    <source>
        <dbReference type="ARBA" id="ARBA00022737"/>
    </source>
</evidence>
<keyword evidence="5" id="KW-1185">Reference proteome</keyword>
<keyword evidence="2" id="KW-0040">ANK repeat</keyword>